<keyword evidence="1" id="KW-0472">Membrane</keyword>
<feature type="transmembrane region" description="Helical" evidence="1">
    <location>
        <begin position="12"/>
        <end position="34"/>
    </location>
</feature>
<keyword evidence="3" id="KW-1185">Reference proteome</keyword>
<reference evidence="2 3" key="1">
    <citation type="submission" date="2023-07" db="EMBL/GenBank/DDBJ databases">
        <title>Sorghum-associated microbial communities from plants grown in Nebraska, USA.</title>
        <authorList>
            <person name="Schachtman D."/>
        </authorList>
    </citation>
    <scope>NUCLEOTIDE SEQUENCE [LARGE SCALE GENOMIC DNA]</scope>
    <source>
        <strain evidence="2 3">BE187</strain>
    </source>
</reference>
<evidence type="ECO:0000256" key="1">
    <source>
        <dbReference type="SAM" id="Phobius"/>
    </source>
</evidence>
<evidence type="ECO:0000313" key="2">
    <source>
        <dbReference type="EMBL" id="MDR7099781.1"/>
    </source>
</evidence>
<accession>A0ABU1VQN6</accession>
<evidence type="ECO:0000313" key="3">
    <source>
        <dbReference type="Proteomes" id="UP001267878"/>
    </source>
</evidence>
<organism evidence="2 3">
    <name type="scientific">Agrilutibacter niabensis</name>
    <dbReference type="NCBI Taxonomy" id="380628"/>
    <lineage>
        <taxon>Bacteria</taxon>
        <taxon>Pseudomonadati</taxon>
        <taxon>Pseudomonadota</taxon>
        <taxon>Gammaproteobacteria</taxon>
        <taxon>Lysobacterales</taxon>
        <taxon>Lysobacteraceae</taxon>
        <taxon>Agrilutibacter</taxon>
    </lineage>
</organism>
<keyword evidence="1" id="KW-0812">Transmembrane</keyword>
<comment type="caution">
    <text evidence="2">The sequence shown here is derived from an EMBL/GenBank/DDBJ whole genome shotgun (WGS) entry which is preliminary data.</text>
</comment>
<name>A0ABU1VQN6_9GAMM</name>
<sequence>MQAIDPIRQRAQLWLPAFLAIGMSAFVAAVVTAINTGVDGGFPVRWLLAWSVACPAAIVAAYLFRPLAWRAACLVSRLSL</sequence>
<evidence type="ECO:0008006" key="4">
    <source>
        <dbReference type="Google" id="ProtNLM"/>
    </source>
</evidence>
<keyword evidence="1" id="KW-1133">Transmembrane helix</keyword>
<proteinExistence type="predicted"/>
<dbReference type="RefSeq" id="WP_310054192.1">
    <property type="nucleotide sequence ID" value="NZ_JAVDVW010000002.1"/>
</dbReference>
<gene>
    <name evidence="2" type="ORF">J2X04_002162</name>
</gene>
<feature type="transmembrane region" description="Helical" evidence="1">
    <location>
        <begin position="46"/>
        <end position="64"/>
    </location>
</feature>
<dbReference type="Proteomes" id="UP001267878">
    <property type="component" value="Unassembled WGS sequence"/>
</dbReference>
<dbReference type="InterPro" id="IPR021529">
    <property type="entry name" value="DUF2798"/>
</dbReference>
<dbReference type="Pfam" id="PF11391">
    <property type="entry name" value="DUF2798"/>
    <property type="match status" value="1"/>
</dbReference>
<dbReference type="EMBL" id="JAVDVW010000002">
    <property type="protein sequence ID" value="MDR7099781.1"/>
    <property type="molecule type" value="Genomic_DNA"/>
</dbReference>
<protein>
    <recommendedName>
        <fullName evidence="4">DUF2798 domain-containing protein</fullName>
    </recommendedName>
</protein>